<dbReference type="PROSITE" id="PS00373">
    <property type="entry name" value="GART"/>
    <property type="match status" value="1"/>
</dbReference>
<dbReference type="InterPro" id="IPR002376">
    <property type="entry name" value="Formyl_transf_N"/>
</dbReference>
<dbReference type="PANTHER" id="PTHR11138:SF5">
    <property type="entry name" value="METHIONYL-TRNA FORMYLTRANSFERASE, MITOCHONDRIAL"/>
    <property type="match status" value="1"/>
</dbReference>
<keyword evidence="3" id="KW-0808">Transferase</keyword>
<feature type="domain" description="Formyl transferase N-terminal" evidence="1">
    <location>
        <begin position="60"/>
        <end position="171"/>
    </location>
</feature>
<dbReference type="Pfam" id="PF02911">
    <property type="entry name" value="Formyl_trans_C"/>
    <property type="match status" value="1"/>
</dbReference>
<dbReference type="PANTHER" id="PTHR11138">
    <property type="entry name" value="METHIONYL-TRNA FORMYLTRANSFERASE"/>
    <property type="match status" value="1"/>
</dbReference>
<feature type="domain" description="Formyl transferase C-terminal" evidence="2">
    <location>
        <begin position="204"/>
        <end position="287"/>
    </location>
</feature>
<sequence length="311" mass="33977">MSDLKAIILCNNPLSLPGIKEFLFYGKVGALVTTKSNGEMQFLLQQLAEGTGVPILKVDKKNYIQEISEAIKAYNINVGLVMTFPFILPKSIIELTEKGFINFHYGLLPQCRGPQPILWHILNGDADGGITLHLMDDGIDTGPVILQEKLPIGPTDTYGILQSKLAHLGAKSAAILLKILSFGSIIPSTAQDETKAKYFKNPTSENLTISFKTMDSHQILRTINACNPWNKAAGAKLNNWVFGITEAEISNEVADNNAKIGSIAAINKEQGLLVKTKDEKLLKINIVYLQEGFFSGARLADFGIKPGDCFD</sequence>
<dbReference type="InterPro" id="IPR001555">
    <property type="entry name" value="GART_AS"/>
</dbReference>
<proteinExistence type="predicted"/>
<dbReference type="SUPFAM" id="SSF50486">
    <property type="entry name" value="FMT C-terminal domain-like"/>
    <property type="match status" value="1"/>
</dbReference>
<dbReference type="EMBL" id="JBHSCZ010000002">
    <property type="protein sequence ID" value="MFC4263411.1"/>
    <property type="molecule type" value="Genomic_DNA"/>
</dbReference>
<name>A0ABV8QU80_9BACT</name>
<evidence type="ECO:0000259" key="2">
    <source>
        <dbReference type="Pfam" id="PF02911"/>
    </source>
</evidence>
<evidence type="ECO:0000313" key="3">
    <source>
        <dbReference type="EMBL" id="MFC4263411.1"/>
    </source>
</evidence>
<dbReference type="Proteomes" id="UP001595907">
    <property type="component" value="Unassembled WGS sequence"/>
</dbReference>
<keyword evidence="4" id="KW-1185">Reference proteome</keyword>
<dbReference type="InterPro" id="IPR036477">
    <property type="entry name" value="Formyl_transf_N_sf"/>
</dbReference>
<dbReference type="RefSeq" id="WP_379709927.1">
    <property type="nucleotide sequence ID" value="NZ_JBHSCZ010000002.1"/>
</dbReference>
<dbReference type="EC" id="2.1.2.9" evidence="3"/>
<protein>
    <submittedName>
        <fullName evidence="3">Methionyl-tRNA formyltransferase</fullName>
        <ecNumber evidence="3">2.1.2.9</ecNumber>
    </submittedName>
</protein>
<gene>
    <name evidence="3" type="ORF">ACFOWM_11005</name>
</gene>
<dbReference type="InterPro" id="IPR005793">
    <property type="entry name" value="Formyl_trans_C"/>
</dbReference>
<dbReference type="Pfam" id="PF00551">
    <property type="entry name" value="Formyl_trans_N"/>
    <property type="match status" value="1"/>
</dbReference>
<dbReference type="GO" id="GO:0004479">
    <property type="term" value="F:methionyl-tRNA formyltransferase activity"/>
    <property type="evidence" value="ECO:0007669"/>
    <property type="project" value="UniProtKB-EC"/>
</dbReference>
<organism evidence="3 4">
    <name type="scientific">Ferruginibacter yonginensis</name>
    <dbReference type="NCBI Taxonomy" id="1310416"/>
    <lineage>
        <taxon>Bacteria</taxon>
        <taxon>Pseudomonadati</taxon>
        <taxon>Bacteroidota</taxon>
        <taxon>Chitinophagia</taxon>
        <taxon>Chitinophagales</taxon>
        <taxon>Chitinophagaceae</taxon>
        <taxon>Ferruginibacter</taxon>
    </lineage>
</organism>
<dbReference type="SUPFAM" id="SSF53328">
    <property type="entry name" value="Formyltransferase"/>
    <property type="match status" value="1"/>
</dbReference>
<reference evidence="4" key="1">
    <citation type="journal article" date="2019" name="Int. J. Syst. Evol. Microbiol.">
        <title>The Global Catalogue of Microorganisms (GCM) 10K type strain sequencing project: providing services to taxonomists for standard genome sequencing and annotation.</title>
        <authorList>
            <consortium name="The Broad Institute Genomics Platform"/>
            <consortium name="The Broad Institute Genome Sequencing Center for Infectious Disease"/>
            <person name="Wu L."/>
            <person name="Ma J."/>
        </authorList>
    </citation>
    <scope>NUCLEOTIDE SEQUENCE [LARGE SCALE GENOMIC DNA]</scope>
    <source>
        <strain evidence="4">CECT 8289</strain>
    </source>
</reference>
<accession>A0ABV8QU80</accession>
<evidence type="ECO:0000313" key="4">
    <source>
        <dbReference type="Proteomes" id="UP001595907"/>
    </source>
</evidence>
<dbReference type="Gene3D" id="3.40.50.12230">
    <property type="match status" value="1"/>
</dbReference>
<evidence type="ECO:0000259" key="1">
    <source>
        <dbReference type="Pfam" id="PF00551"/>
    </source>
</evidence>
<comment type="caution">
    <text evidence="3">The sequence shown here is derived from an EMBL/GenBank/DDBJ whole genome shotgun (WGS) entry which is preliminary data.</text>
</comment>
<dbReference type="InterPro" id="IPR011034">
    <property type="entry name" value="Formyl_transferase-like_C_sf"/>
</dbReference>